<organism evidence="2 3">
    <name type="scientific">Pseudonocardia spirodelae</name>
    <dbReference type="NCBI Taxonomy" id="3133431"/>
    <lineage>
        <taxon>Bacteria</taxon>
        <taxon>Bacillati</taxon>
        <taxon>Actinomycetota</taxon>
        <taxon>Actinomycetes</taxon>
        <taxon>Pseudonocardiales</taxon>
        <taxon>Pseudonocardiaceae</taxon>
        <taxon>Pseudonocardia</taxon>
    </lineage>
</organism>
<accession>A0ABU8TBW0</accession>
<keyword evidence="3" id="KW-1185">Reference proteome</keyword>
<dbReference type="EMBL" id="JBBJUP010000017">
    <property type="protein sequence ID" value="MEJ8281162.1"/>
    <property type="molecule type" value="Genomic_DNA"/>
</dbReference>
<protein>
    <submittedName>
        <fullName evidence="2">Uncharacterized protein</fullName>
    </submittedName>
</protein>
<feature type="region of interest" description="Disordered" evidence="1">
    <location>
        <begin position="219"/>
        <end position="241"/>
    </location>
</feature>
<feature type="region of interest" description="Disordered" evidence="1">
    <location>
        <begin position="32"/>
        <end position="105"/>
    </location>
</feature>
<name>A0ABU8TBW0_9PSEU</name>
<dbReference type="Proteomes" id="UP001364211">
    <property type="component" value="Unassembled WGS sequence"/>
</dbReference>
<gene>
    <name evidence="2" type="ORF">WJX68_19635</name>
</gene>
<sequence length="291" mass="27956">MTDPFGFPPVPPARPAPVSDDVVAAWAAWAPAPDAGTTTPAADPGGAAAPSPDAAGTSAPSPGAAGTTAPSPGTGGTTAPSPDAGGATAPVPAGDTGPTVGPAAAGALPATAVDAPVPAEAAPAPATGTDPAVPDPAAASALAGAFAADLLSWDEDDPARRGLALSAHLAGPADGLLGWTGSGRQRADLVLPGRVRVDGVRAVVEVRVRVVPYRRVDARGAAAPEPESDDPLGGPAAAPAPAARGWRGLAARWVRLEVGVVLDGDGLVVDAGPAAGPQRPPSPADLARGPR</sequence>
<feature type="compositionally biased region" description="Low complexity" evidence="1">
    <location>
        <begin position="231"/>
        <end position="241"/>
    </location>
</feature>
<evidence type="ECO:0000313" key="2">
    <source>
        <dbReference type="EMBL" id="MEJ8281162.1"/>
    </source>
</evidence>
<feature type="region of interest" description="Disordered" evidence="1">
    <location>
        <begin position="269"/>
        <end position="291"/>
    </location>
</feature>
<evidence type="ECO:0000313" key="3">
    <source>
        <dbReference type="Proteomes" id="UP001364211"/>
    </source>
</evidence>
<reference evidence="2 3" key="1">
    <citation type="submission" date="2024-03" db="EMBL/GenBank/DDBJ databases">
        <title>Draft genome sequence of Pseudonocardia sp. DW16-2.</title>
        <authorList>
            <person name="Duangmal K."/>
        </authorList>
    </citation>
    <scope>NUCLEOTIDE SEQUENCE [LARGE SCALE GENOMIC DNA]</scope>
    <source>
        <strain evidence="2 3">DW16-2</strain>
    </source>
</reference>
<evidence type="ECO:0000256" key="1">
    <source>
        <dbReference type="SAM" id="MobiDB-lite"/>
    </source>
</evidence>
<proteinExistence type="predicted"/>
<dbReference type="RefSeq" id="WP_340293107.1">
    <property type="nucleotide sequence ID" value="NZ_JBBJUP010000017.1"/>
</dbReference>
<comment type="caution">
    <text evidence="2">The sequence shown here is derived from an EMBL/GenBank/DDBJ whole genome shotgun (WGS) entry which is preliminary data.</text>
</comment>